<dbReference type="InterPro" id="IPR005368">
    <property type="entry name" value="UPF0175"/>
</dbReference>
<dbReference type="RefSeq" id="WP_369668676.1">
    <property type="nucleotide sequence ID" value="NZ_JBDKXB010000076.1"/>
</dbReference>
<dbReference type="PANTHER" id="PTHR37525">
    <property type="entry name" value="UPF0175 PROTEIN SSL1255"/>
    <property type="match status" value="1"/>
</dbReference>
<sequence>MQIAINLPKDFVEMQTTSVIEREMRLSYALALFKAGRVTISKAAELAGLTLYDFIRSCKDNQIPVIDMTREELIEELESMRTA</sequence>
<dbReference type="PANTHER" id="PTHR37525:SF1">
    <property type="entry name" value="UPF0175 PROTEIN SSL1255"/>
    <property type="match status" value="1"/>
</dbReference>
<evidence type="ECO:0000313" key="2">
    <source>
        <dbReference type="EMBL" id="MEY6434299.1"/>
    </source>
</evidence>
<accession>A0ABV4BK02</accession>
<gene>
    <name evidence="2" type="ORF">ABC977_18065</name>
</gene>
<evidence type="ECO:0000313" key="3">
    <source>
        <dbReference type="Proteomes" id="UP001564408"/>
    </source>
</evidence>
<evidence type="ECO:0000256" key="1">
    <source>
        <dbReference type="ARBA" id="ARBA00005651"/>
    </source>
</evidence>
<comment type="similarity">
    <text evidence="1">Belongs to the UPF0175 family.</text>
</comment>
<comment type="caution">
    <text evidence="2">The sequence shown here is derived from an EMBL/GenBank/DDBJ whole genome shotgun (WGS) entry which is preliminary data.</text>
</comment>
<name>A0ABV4BK02_9GAMM</name>
<keyword evidence="3" id="KW-1185">Reference proteome</keyword>
<dbReference type="InterPro" id="IPR052264">
    <property type="entry name" value="UPF0175_domain"/>
</dbReference>
<proteinExistence type="inferred from homology"/>
<dbReference type="Proteomes" id="UP001564408">
    <property type="component" value="Unassembled WGS sequence"/>
</dbReference>
<protein>
    <submittedName>
        <fullName evidence="2">UPF0175 family protein</fullName>
    </submittedName>
</protein>
<dbReference type="EMBL" id="JBDKXB010000076">
    <property type="protein sequence ID" value="MEY6434299.1"/>
    <property type="molecule type" value="Genomic_DNA"/>
</dbReference>
<organism evidence="2 3">
    <name type="scientific">Thioalkalicoccus limnaeus</name>
    <dbReference type="NCBI Taxonomy" id="120681"/>
    <lineage>
        <taxon>Bacteria</taxon>
        <taxon>Pseudomonadati</taxon>
        <taxon>Pseudomonadota</taxon>
        <taxon>Gammaproteobacteria</taxon>
        <taxon>Chromatiales</taxon>
        <taxon>Chromatiaceae</taxon>
        <taxon>Thioalkalicoccus</taxon>
    </lineage>
</organism>
<dbReference type="Pfam" id="PF03683">
    <property type="entry name" value="UPF0175"/>
    <property type="match status" value="1"/>
</dbReference>
<reference evidence="2 3" key="1">
    <citation type="submission" date="2024-05" db="EMBL/GenBank/DDBJ databases">
        <title>Genome Sequence and Characterization of the New Strain Purple Sulfur Bacterium of Genus Thioalkalicoccus.</title>
        <authorList>
            <person name="Bryantseva I.A."/>
            <person name="Kyndt J.A."/>
            <person name="Imhoff J.F."/>
        </authorList>
    </citation>
    <scope>NUCLEOTIDE SEQUENCE [LARGE SCALE GENOMIC DNA]</scope>
    <source>
        <strain evidence="2 3">Um2</strain>
    </source>
</reference>